<dbReference type="EMBL" id="CP036525">
    <property type="protein sequence ID" value="QDT03973.1"/>
    <property type="molecule type" value="Genomic_DNA"/>
</dbReference>
<evidence type="ECO:0000256" key="2">
    <source>
        <dbReference type="SAM" id="Phobius"/>
    </source>
</evidence>
<feature type="transmembrane region" description="Helical" evidence="2">
    <location>
        <begin position="585"/>
        <end position="609"/>
    </location>
</feature>
<keyword evidence="5" id="KW-1185">Reference proteome</keyword>
<dbReference type="RefSeq" id="WP_145169527.1">
    <property type="nucleotide sequence ID" value="NZ_CP036525.1"/>
</dbReference>
<evidence type="ECO:0000313" key="4">
    <source>
        <dbReference type="EMBL" id="QDT03973.1"/>
    </source>
</evidence>
<dbReference type="OrthoDB" id="240685at2"/>
<evidence type="ECO:0000256" key="1">
    <source>
        <dbReference type="SAM" id="MobiDB-lite"/>
    </source>
</evidence>
<reference evidence="4 5" key="1">
    <citation type="submission" date="2019-02" db="EMBL/GenBank/DDBJ databases">
        <title>Deep-cultivation of Planctomycetes and their phenomic and genomic characterization uncovers novel biology.</title>
        <authorList>
            <person name="Wiegand S."/>
            <person name="Jogler M."/>
            <person name="Boedeker C."/>
            <person name="Pinto D."/>
            <person name="Vollmers J."/>
            <person name="Rivas-Marin E."/>
            <person name="Kohn T."/>
            <person name="Peeters S.H."/>
            <person name="Heuer A."/>
            <person name="Rast P."/>
            <person name="Oberbeckmann S."/>
            <person name="Bunk B."/>
            <person name="Jeske O."/>
            <person name="Meyerdierks A."/>
            <person name="Storesund J.E."/>
            <person name="Kallscheuer N."/>
            <person name="Luecker S."/>
            <person name="Lage O.M."/>
            <person name="Pohl T."/>
            <person name="Merkel B.J."/>
            <person name="Hornburger P."/>
            <person name="Mueller R.-W."/>
            <person name="Bruemmer F."/>
            <person name="Labrenz M."/>
            <person name="Spormann A.M."/>
            <person name="Op den Camp H."/>
            <person name="Overmann J."/>
            <person name="Amann R."/>
            <person name="Jetten M.S.M."/>
            <person name="Mascher T."/>
            <person name="Medema M.H."/>
            <person name="Devos D.P."/>
            <person name="Kaster A.-K."/>
            <person name="Ovreas L."/>
            <person name="Rohde M."/>
            <person name="Galperin M.Y."/>
            <person name="Jogler C."/>
        </authorList>
    </citation>
    <scope>NUCLEOTIDE SEQUENCE [LARGE SCALE GENOMIC DNA]</scope>
    <source>
        <strain evidence="4 5">K22_7</strain>
    </source>
</reference>
<name>A0A517NA18_9BACT</name>
<keyword evidence="2" id="KW-1133">Transmembrane helix</keyword>
<feature type="compositionally biased region" description="Basic and acidic residues" evidence="1">
    <location>
        <begin position="195"/>
        <end position="205"/>
    </location>
</feature>
<dbReference type="AlphaFoldDB" id="A0A517NA18"/>
<feature type="compositionally biased region" description="Basic and acidic residues" evidence="1">
    <location>
        <begin position="219"/>
        <end position="243"/>
    </location>
</feature>
<feature type="transmembrane region" description="Helical" evidence="2">
    <location>
        <begin position="21"/>
        <end position="43"/>
    </location>
</feature>
<dbReference type="Pfam" id="PF14331">
    <property type="entry name" value="IcmF-related_N"/>
    <property type="match status" value="1"/>
</dbReference>
<keyword evidence="2" id="KW-0472">Membrane</keyword>
<feature type="transmembrane region" description="Helical" evidence="2">
    <location>
        <begin position="63"/>
        <end position="80"/>
    </location>
</feature>
<proteinExistence type="predicted"/>
<accession>A0A517NA18</accession>
<feature type="domain" description="Type VI secretion system component TssM1 N-terminal" evidence="3">
    <location>
        <begin position="342"/>
        <end position="585"/>
    </location>
</feature>
<sequence length="610" mass="66427">MSDDAKPSLAQRVKSRLELSLAAMVALLVGTFLLCLALVAWLVYSIDPTRIAWGDYMTLGRSVGLLVLWGLSCAVTYWTVRIWMNEVPPGDVRVRQGWNAGTKLLARHGIGLSELPCFVVLGCETRHQQDALMGSDGFTVTHPSSGAAPAIDWHVTEERILIFCRDIGVYGGLLRSGDKRAGTGSPTNQLSFVDADGRSRVRASVDDPGVQDSAAPTNQDDHPSKHELDSEHQQPGDVERGGEDDPVASEESELGKDAFESDDLGDDNDGHSNIGPDSVAIASPRAKTKITGTKSATMTSAMRTLDHARSLVLDAQSITPETVPARSIPDSLSSTKTSACQEQMAEFCACLRSERFPHAPINGTLVLVDSDAITDRSSTSSESGRILGRAIRSDLDQMQAELGIASPVTMMVTENDHADDYHELQRRLRMVEQETSLPLGRAFVSEEIPTVDAMNGLATDAIRMMESRVQTVFQTPRSLSQPQNYRLVRLLIQCRRWHTSLRSLLVESCAVATVSQPQAVHAVNPTGDPGIVSGMFVASTAAGTSGGSSKMGCFFEPVLRHMVDQQNHLAWTSSERQRCRRHRNVVNAIILVTAVLLAMLLAQLFWLFWA</sequence>
<dbReference type="InterPro" id="IPR025743">
    <property type="entry name" value="TssM1_N"/>
</dbReference>
<dbReference type="Proteomes" id="UP000318538">
    <property type="component" value="Chromosome"/>
</dbReference>
<protein>
    <recommendedName>
        <fullName evidence="3">Type VI secretion system component TssM1 N-terminal domain-containing protein</fullName>
    </recommendedName>
</protein>
<organism evidence="4 5">
    <name type="scientific">Rubripirellula lacrimiformis</name>
    <dbReference type="NCBI Taxonomy" id="1930273"/>
    <lineage>
        <taxon>Bacteria</taxon>
        <taxon>Pseudomonadati</taxon>
        <taxon>Planctomycetota</taxon>
        <taxon>Planctomycetia</taxon>
        <taxon>Pirellulales</taxon>
        <taxon>Pirellulaceae</taxon>
        <taxon>Rubripirellula</taxon>
    </lineage>
</organism>
<evidence type="ECO:0000259" key="3">
    <source>
        <dbReference type="Pfam" id="PF14331"/>
    </source>
</evidence>
<gene>
    <name evidence="4" type="ORF">K227x_23590</name>
</gene>
<keyword evidence="2" id="KW-0812">Transmembrane</keyword>
<evidence type="ECO:0000313" key="5">
    <source>
        <dbReference type="Proteomes" id="UP000318538"/>
    </source>
</evidence>
<dbReference type="KEGG" id="rlc:K227x_23590"/>
<feature type="region of interest" description="Disordered" evidence="1">
    <location>
        <begin position="177"/>
        <end position="295"/>
    </location>
</feature>